<comment type="caution">
    <text evidence="9">The sequence shown here is derived from an EMBL/GenBank/DDBJ whole genome shotgun (WGS) entry which is preliminary data.</text>
</comment>
<dbReference type="Pfam" id="PF08448">
    <property type="entry name" value="PAS_4"/>
    <property type="match status" value="1"/>
</dbReference>
<reference evidence="9" key="1">
    <citation type="submission" date="2021-10" db="EMBL/GenBank/DDBJ databases">
        <title>Tamlana sargassums sp. nov., and Tamlana laminarinivorans sp. nov., two new bacteria isolated from the brown alga.</title>
        <authorList>
            <person name="Li J."/>
        </authorList>
    </citation>
    <scope>NUCLEOTIDE SEQUENCE</scope>
    <source>
        <strain evidence="9">PT2-4</strain>
    </source>
</reference>
<dbReference type="InterPro" id="IPR013655">
    <property type="entry name" value="PAS_fold_3"/>
</dbReference>
<evidence type="ECO:0000256" key="4">
    <source>
        <dbReference type="ARBA" id="ARBA00022679"/>
    </source>
</evidence>
<dbReference type="PROSITE" id="PS50113">
    <property type="entry name" value="PAC"/>
    <property type="match status" value="8"/>
</dbReference>
<dbReference type="EMBL" id="JAJAPW010000001">
    <property type="protein sequence ID" value="MCB4797410.1"/>
    <property type="molecule type" value="Genomic_DNA"/>
</dbReference>
<feature type="domain" description="PAS" evidence="7">
    <location>
        <begin position="539"/>
        <end position="588"/>
    </location>
</feature>
<dbReference type="NCBIfam" id="TIGR00229">
    <property type="entry name" value="sensory_box"/>
    <property type="match status" value="3"/>
</dbReference>
<evidence type="ECO:0000256" key="5">
    <source>
        <dbReference type="ARBA" id="ARBA00022777"/>
    </source>
</evidence>
<accession>A0A9X1HWX8</accession>
<dbReference type="SUPFAM" id="SSF55874">
    <property type="entry name" value="ATPase domain of HSP90 chaperone/DNA topoisomerase II/histidine kinase"/>
    <property type="match status" value="1"/>
</dbReference>
<evidence type="ECO:0000256" key="2">
    <source>
        <dbReference type="ARBA" id="ARBA00012438"/>
    </source>
</evidence>
<feature type="domain" description="PAS" evidence="7">
    <location>
        <begin position="386"/>
        <end position="441"/>
    </location>
</feature>
<dbReference type="Gene3D" id="1.10.287.130">
    <property type="match status" value="1"/>
</dbReference>
<keyword evidence="5" id="KW-0418">Kinase</keyword>
<feature type="domain" description="PAC" evidence="8">
    <location>
        <begin position="722"/>
        <end position="774"/>
    </location>
</feature>
<evidence type="ECO:0000259" key="6">
    <source>
        <dbReference type="PROSITE" id="PS50109"/>
    </source>
</evidence>
<comment type="catalytic activity">
    <reaction evidence="1">
        <text>ATP + protein L-histidine = ADP + protein N-phospho-L-histidine.</text>
        <dbReference type="EC" id="2.7.13.3"/>
    </reaction>
</comment>
<dbReference type="PANTHER" id="PTHR43304">
    <property type="entry name" value="PHYTOCHROME-LIKE PROTEIN CPH1"/>
    <property type="match status" value="1"/>
</dbReference>
<dbReference type="Pfam" id="PF08447">
    <property type="entry name" value="PAS_3"/>
    <property type="match status" value="6"/>
</dbReference>
<dbReference type="Pfam" id="PF13426">
    <property type="entry name" value="PAS_9"/>
    <property type="match status" value="1"/>
</dbReference>
<dbReference type="InterPro" id="IPR003594">
    <property type="entry name" value="HATPase_dom"/>
</dbReference>
<evidence type="ECO:0000313" key="10">
    <source>
        <dbReference type="Proteomes" id="UP001139199"/>
    </source>
</evidence>
<dbReference type="InterPro" id="IPR005467">
    <property type="entry name" value="His_kinase_dom"/>
</dbReference>
<dbReference type="PROSITE" id="PS50112">
    <property type="entry name" value="PAS"/>
    <property type="match status" value="2"/>
</dbReference>
<keyword evidence="10" id="KW-1185">Reference proteome</keyword>
<evidence type="ECO:0000313" key="9">
    <source>
        <dbReference type="EMBL" id="MCB4797410.1"/>
    </source>
</evidence>
<dbReference type="InterPro" id="IPR000014">
    <property type="entry name" value="PAS"/>
</dbReference>
<dbReference type="CDD" id="cd00130">
    <property type="entry name" value="PAS"/>
    <property type="match status" value="4"/>
</dbReference>
<dbReference type="PANTHER" id="PTHR43304:SF1">
    <property type="entry name" value="PAC DOMAIN-CONTAINING PROTEIN"/>
    <property type="match status" value="1"/>
</dbReference>
<dbReference type="RefSeq" id="WP_226540040.1">
    <property type="nucleotide sequence ID" value="NZ_JAJAPW010000001.1"/>
</dbReference>
<evidence type="ECO:0000256" key="1">
    <source>
        <dbReference type="ARBA" id="ARBA00000085"/>
    </source>
</evidence>
<feature type="domain" description="PAC" evidence="8">
    <location>
        <begin position="1239"/>
        <end position="1291"/>
    </location>
</feature>
<feature type="domain" description="PAC" evidence="8">
    <location>
        <begin position="1110"/>
        <end position="1162"/>
    </location>
</feature>
<gene>
    <name evidence="9" type="ORF">LG649_01035</name>
</gene>
<dbReference type="GO" id="GO:0004673">
    <property type="term" value="F:protein histidine kinase activity"/>
    <property type="evidence" value="ECO:0007669"/>
    <property type="project" value="UniProtKB-EC"/>
</dbReference>
<dbReference type="SUPFAM" id="SSF55785">
    <property type="entry name" value="PYP-like sensor domain (PAS domain)"/>
    <property type="match status" value="10"/>
</dbReference>
<dbReference type="InterPro" id="IPR001610">
    <property type="entry name" value="PAC"/>
</dbReference>
<dbReference type="InterPro" id="IPR035965">
    <property type="entry name" value="PAS-like_dom_sf"/>
</dbReference>
<dbReference type="EC" id="2.7.13.3" evidence="2"/>
<dbReference type="Gene3D" id="3.30.565.10">
    <property type="entry name" value="Histidine kinase-like ATPase, C-terminal domain"/>
    <property type="match status" value="1"/>
</dbReference>
<evidence type="ECO:0000259" key="7">
    <source>
        <dbReference type="PROSITE" id="PS50112"/>
    </source>
</evidence>
<dbReference type="PROSITE" id="PS50109">
    <property type="entry name" value="HIS_KIN"/>
    <property type="match status" value="1"/>
</dbReference>
<dbReference type="Gene3D" id="3.30.450.20">
    <property type="entry name" value="PAS domain"/>
    <property type="match status" value="10"/>
</dbReference>
<dbReference type="Pfam" id="PF02518">
    <property type="entry name" value="HATPase_c"/>
    <property type="match status" value="1"/>
</dbReference>
<protein>
    <recommendedName>
        <fullName evidence="2">histidine kinase</fullName>
        <ecNumber evidence="2">2.7.13.3</ecNumber>
    </recommendedName>
</protein>
<keyword evidence="3" id="KW-0597">Phosphoprotein</keyword>
<dbReference type="InterPro" id="IPR036890">
    <property type="entry name" value="HATPase_C_sf"/>
</dbReference>
<dbReference type="InterPro" id="IPR052162">
    <property type="entry name" value="Sensor_kinase/Photoreceptor"/>
</dbReference>
<dbReference type="SMART" id="SM00086">
    <property type="entry name" value="PAC"/>
    <property type="match status" value="10"/>
</dbReference>
<feature type="domain" description="PAC" evidence="8">
    <location>
        <begin position="340"/>
        <end position="392"/>
    </location>
</feature>
<feature type="domain" description="PAC" evidence="8">
    <location>
        <begin position="462"/>
        <end position="513"/>
    </location>
</feature>
<feature type="domain" description="PAC" evidence="8">
    <location>
        <begin position="212"/>
        <end position="263"/>
    </location>
</feature>
<dbReference type="Proteomes" id="UP001139199">
    <property type="component" value="Unassembled WGS sequence"/>
</dbReference>
<dbReference type="SMART" id="SM00387">
    <property type="entry name" value="HATPase_c"/>
    <property type="match status" value="1"/>
</dbReference>
<name>A0A9X1HWX8_9FLAO</name>
<dbReference type="SMART" id="SM00091">
    <property type="entry name" value="PAS"/>
    <property type="match status" value="5"/>
</dbReference>
<feature type="domain" description="PAC" evidence="8">
    <location>
        <begin position="851"/>
        <end position="903"/>
    </location>
</feature>
<dbReference type="PRINTS" id="PR00344">
    <property type="entry name" value="BCTRLSENSOR"/>
</dbReference>
<dbReference type="Gene3D" id="2.10.70.100">
    <property type="match status" value="3"/>
</dbReference>
<feature type="domain" description="Histidine kinase" evidence="6">
    <location>
        <begin position="1316"/>
        <end position="1525"/>
    </location>
</feature>
<keyword evidence="4" id="KW-0808">Transferase</keyword>
<evidence type="ECO:0000256" key="3">
    <source>
        <dbReference type="ARBA" id="ARBA00022553"/>
    </source>
</evidence>
<dbReference type="InterPro" id="IPR004358">
    <property type="entry name" value="Sig_transdc_His_kin-like_C"/>
</dbReference>
<dbReference type="InterPro" id="IPR013656">
    <property type="entry name" value="PAS_4"/>
</dbReference>
<feature type="domain" description="PAC" evidence="8">
    <location>
        <begin position="85"/>
        <end position="137"/>
    </location>
</feature>
<evidence type="ECO:0000259" key="8">
    <source>
        <dbReference type="PROSITE" id="PS50113"/>
    </source>
</evidence>
<dbReference type="InterPro" id="IPR000700">
    <property type="entry name" value="PAS-assoc_C"/>
</dbReference>
<organism evidence="9 10">
    <name type="scientific">Neotamlana laminarinivorans</name>
    <dbReference type="NCBI Taxonomy" id="2883124"/>
    <lineage>
        <taxon>Bacteria</taxon>
        <taxon>Pseudomonadati</taxon>
        <taxon>Bacteroidota</taxon>
        <taxon>Flavobacteriia</taxon>
        <taxon>Flavobacteriales</taxon>
        <taxon>Flavobacteriaceae</taxon>
        <taxon>Neotamlana</taxon>
    </lineage>
</organism>
<sequence length="1525" mass="176127">MSEINNNIEVVGEENLFKVFIEQSPSAVAILDKNMVYLAASFQWLKDYKKEKEDVVGKSHYDIFPEIGDDWKLKHQECLNGAIDVCEEAPFKRADGSVQWISWDVRPWYNSEGKIGGLIMYTGDVTEKRNKRIENERNEYILAKTEKLSKIGTWELDLNTGEYTLNEMSRKLLELPEDYKTDASACSRFYNSDSQNINLNAIATLIETGESFDLEIEMITYKGNSIWVRKIGEAEFINNECIRVFGLMQDITENKLQEIQIKKRNIQLNRGEKIANLGYWSWKPESNTRDWSDNMYEITGFTGEFANLQPVELLNLVIPEDYQGAKEHMDKAFNQKQCHDGLVMRIKTPHGKIKTTRVLAEFIINEKGEICEVVGTMQDISELVQVENKFKSLLQSAPSAMIIADSNGCIQIINRQAEKIFGYKPSELIGKPVEVLMPTNKTKKHQNITKFYFENPKGIYSYSGNNVVGKDKTGRVFPIELSINPLQTEGGVLVSVAIRDITKQKEAEKETLQKNEMLSFAEDLAKIGNWEWHANSNEIYWSNGLYKILDLSNEDYPEMITASYYLNFVHPDDKAFLSKKIEEILNLKKTEDEFVYRLITKTGREIIVETKCKIVYNSSTNKIDVIKGTTQDISRDKKIEQEITQKNKMLNFAESFAKMGSWEIDLLTDEIFWSDGMFELLDIEDRNQTLTYDYYYSFVHPDDLSSLKKTHEVLHDNQQFSKKEEHRIISAKGYLKTIISNGEAVLNDKGEIVKIKGVAKDVTQEREIQQEVIQKNQMLSFAENLAMLGNWEWDAVTDEFIWSDGLYIILGVKNSIKNMSTRDFFNYVHPDDKEYLKMHIKQFMHLKKIKETLVYRIVTPKGKIKVVHSKGNIFTNQAGDVIKIKGTTQDVTKQKAIAEEILQKNKMLSYAEDLALMGNWYWNIETNELTWSSGKDKILELKKPLKDKSFEVYLNKFVHPDDTDYVTNRVEQIFQDKSFGEVIEHRIITENKNVKIIHLLGEVVTNTQEEIIFMKGTCQDVTKQYETQKLIERKNEMLSYAENLALIGNWQWFIGSNEIIWSDGIYKILDIDDKTQKITINYYLSFVHPEDKKYVYNILERKLIKKDFSEPIEHRMITKKGLIKTVYLLGNAEIDSNGKVMSIKGTCQDITQQKKSKQEILHKNELLSQAESIGLMGSWQLNLKTFEAEWSEGLCDILEVDYKTQQFSFQHYLKFVHHDDRSHVIKMLEKAILEKTLSENIEHRVITALGSIKYVDILAEVVLNDKGEPYMANGTCQDITKQKEEELIVLETNKNLEILAEELTKQNTQLSDFAQITSHNLRAPVSNLNSLLELYHYSDNLEEKRLLFEKFDTVVGHLTSTLNTLVNALKTKSSAVKREIIYFNDVLNTTKNLLFFQISENKVIINSDFEEVEKISYNRDYIESIFLNLMENAIKYKAPNRTPIIDIYTKINENGSIKLIIKDNGLGINLNRHGKKIFGLNQVFHKHPEAKGVGLFMTKTQIESMGGSIFVSSEVDEGTTFVINF</sequence>
<proteinExistence type="predicted"/>